<dbReference type="Pfam" id="PF14116">
    <property type="entry name" value="YyzF"/>
    <property type="match status" value="1"/>
</dbReference>
<protein>
    <submittedName>
        <fullName evidence="1">CxxH/CxxC protein, BA_5709 family</fullName>
    </submittedName>
</protein>
<dbReference type="OrthoDB" id="1652387at2"/>
<organism evidence="1 2">
    <name type="scientific">Litchfieldia salsa</name>
    <dbReference type="NCBI Taxonomy" id="930152"/>
    <lineage>
        <taxon>Bacteria</taxon>
        <taxon>Bacillati</taxon>
        <taxon>Bacillota</taxon>
        <taxon>Bacilli</taxon>
        <taxon>Bacillales</taxon>
        <taxon>Bacillaceae</taxon>
        <taxon>Litchfieldia</taxon>
    </lineage>
</organism>
<dbReference type="RefSeq" id="WP_090853827.1">
    <property type="nucleotide sequence ID" value="NZ_FNJU01000004.1"/>
</dbReference>
<keyword evidence="2" id="KW-1185">Reference proteome</keyword>
<dbReference type="Proteomes" id="UP000199159">
    <property type="component" value="Unassembled WGS sequence"/>
</dbReference>
<dbReference type="STRING" id="930152.SAMN05216565_104322"/>
<dbReference type="NCBIfam" id="TIGR04129">
    <property type="entry name" value="CxxH_BA5709"/>
    <property type="match status" value="1"/>
</dbReference>
<dbReference type="InterPro" id="IPR025626">
    <property type="entry name" value="YyzF"/>
</dbReference>
<dbReference type="AlphaFoldDB" id="A0A1H0UDF5"/>
<name>A0A1H0UDF5_9BACI</name>
<evidence type="ECO:0000313" key="1">
    <source>
        <dbReference type="EMBL" id="SDP64219.1"/>
    </source>
</evidence>
<proteinExistence type="predicted"/>
<reference evidence="2" key="1">
    <citation type="submission" date="2016-10" db="EMBL/GenBank/DDBJ databases">
        <authorList>
            <person name="Varghese N."/>
            <person name="Submissions S."/>
        </authorList>
    </citation>
    <scope>NUCLEOTIDE SEQUENCE [LARGE SCALE GENOMIC DNA]</scope>
    <source>
        <strain evidence="2">IBRC-M10078</strain>
    </source>
</reference>
<gene>
    <name evidence="1" type="ORF">SAMN05216565_104322</name>
</gene>
<sequence length="52" mass="6123">MIKCCEEHIELALDMYVDTHELPPDMKRLLEEEKLFTTCEFCQNQATYVVGN</sequence>
<accession>A0A1H0UDF5</accession>
<dbReference type="EMBL" id="FNJU01000004">
    <property type="protein sequence ID" value="SDP64219.1"/>
    <property type="molecule type" value="Genomic_DNA"/>
</dbReference>
<evidence type="ECO:0000313" key="2">
    <source>
        <dbReference type="Proteomes" id="UP000199159"/>
    </source>
</evidence>